<gene>
    <name evidence="1" type="ORF">OCU04_003001</name>
</gene>
<accession>A0A9X0DMR6</accession>
<proteinExistence type="predicted"/>
<dbReference type="AlphaFoldDB" id="A0A9X0DMR6"/>
<keyword evidence="2" id="KW-1185">Reference proteome</keyword>
<name>A0A9X0DMR6_9HELO</name>
<protein>
    <submittedName>
        <fullName evidence="1">Uncharacterized protein</fullName>
    </submittedName>
</protein>
<sequence length="106" mass="12176">MRQLGYLYENSISPLAHPDFLITWRSRSDEQQLCHRSGKTSLGVYRLDSKTKLARASIHFDFDVDILFGYWKHPASGTESSPHTKARNCPMGFGLVRRVAFDDERS</sequence>
<evidence type="ECO:0000313" key="1">
    <source>
        <dbReference type="EMBL" id="KAJ8069346.1"/>
    </source>
</evidence>
<evidence type="ECO:0000313" key="2">
    <source>
        <dbReference type="Proteomes" id="UP001152300"/>
    </source>
</evidence>
<organism evidence="1 2">
    <name type="scientific">Sclerotinia nivalis</name>
    <dbReference type="NCBI Taxonomy" id="352851"/>
    <lineage>
        <taxon>Eukaryota</taxon>
        <taxon>Fungi</taxon>
        <taxon>Dikarya</taxon>
        <taxon>Ascomycota</taxon>
        <taxon>Pezizomycotina</taxon>
        <taxon>Leotiomycetes</taxon>
        <taxon>Helotiales</taxon>
        <taxon>Sclerotiniaceae</taxon>
        <taxon>Sclerotinia</taxon>
    </lineage>
</organism>
<dbReference type="Proteomes" id="UP001152300">
    <property type="component" value="Unassembled WGS sequence"/>
</dbReference>
<dbReference type="EMBL" id="JAPEIS010000002">
    <property type="protein sequence ID" value="KAJ8069346.1"/>
    <property type="molecule type" value="Genomic_DNA"/>
</dbReference>
<reference evidence="1" key="1">
    <citation type="submission" date="2022-11" db="EMBL/GenBank/DDBJ databases">
        <title>Genome Resource of Sclerotinia nivalis Strain SnTB1, a Plant Pathogen Isolated from American Ginseng.</title>
        <authorList>
            <person name="Fan S."/>
        </authorList>
    </citation>
    <scope>NUCLEOTIDE SEQUENCE</scope>
    <source>
        <strain evidence="1">SnTB1</strain>
    </source>
</reference>
<comment type="caution">
    <text evidence="1">The sequence shown here is derived from an EMBL/GenBank/DDBJ whole genome shotgun (WGS) entry which is preliminary data.</text>
</comment>